<dbReference type="Gene3D" id="1.20.1200.10">
    <property type="entry name" value="Cobalamin adenosyltransferase-like"/>
    <property type="match status" value="1"/>
</dbReference>
<sequence>MKIYTKSGDSGKTQVYADEVIRLHKNDDILECYGSLDELNANIGLLISYSKCSVITQQMELLTEIQKHLFQIGFAISASTSLTADDVIQLEQAIDSLQADLPPQTHFILPGGHTIAAQAQVCRTVARRAERRMVALLQHHQVPDVCLHYLNRLSDYLFVIARAVNQHYLIEDVKV</sequence>
<comment type="catalytic activity">
    <reaction evidence="4">
        <text>2 cob(II)alamin + reduced [electron-transfer flavoprotein] + 2 ATP = 2 adenosylcob(III)alamin + 2 triphosphate + oxidized [electron-transfer flavoprotein] + 3 H(+)</text>
        <dbReference type="Rhea" id="RHEA:28671"/>
        <dbReference type="Rhea" id="RHEA-COMP:10685"/>
        <dbReference type="Rhea" id="RHEA-COMP:10686"/>
        <dbReference type="ChEBI" id="CHEBI:15378"/>
        <dbReference type="ChEBI" id="CHEBI:16304"/>
        <dbReference type="ChEBI" id="CHEBI:18036"/>
        <dbReference type="ChEBI" id="CHEBI:18408"/>
        <dbReference type="ChEBI" id="CHEBI:30616"/>
        <dbReference type="ChEBI" id="CHEBI:57692"/>
        <dbReference type="ChEBI" id="CHEBI:58307"/>
        <dbReference type="EC" id="2.5.1.17"/>
    </reaction>
</comment>
<dbReference type="InterPro" id="IPR036451">
    <property type="entry name" value="CblAdoTrfase-like_sf"/>
</dbReference>
<protein>
    <recommendedName>
        <fullName evidence="4">Corrinoid adenosyltransferase</fullName>
        <ecNumber evidence="4">2.5.1.17</ecNumber>
    </recommendedName>
    <alternativeName>
        <fullName evidence="4">Cob(II)alamin adenosyltransferase</fullName>
    </alternativeName>
    <alternativeName>
        <fullName evidence="4">Cob(II)yrinic acid a,c-diamide adenosyltransferase</fullName>
    </alternativeName>
    <alternativeName>
        <fullName evidence="4">Cobinamide/cobalamin adenosyltransferase</fullName>
    </alternativeName>
</protein>
<keyword evidence="2 4" id="KW-0547">Nucleotide-binding</keyword>
<dbReference type="SUPFAM" id="SSF89028">
    <property type="entry name" value="Cobalamin adenosyltransferase-like"/>
    <property type="match status" value="1"/>
</dbReference>
<dbReference type="UniPathway" id="UPA00148">
    <property type="reaction ID" value="UER00233"/>
</dbReference>
<dbReference type="OrthoDB" id="9778896at2"/>
<keyword evidence="3 4" id="KW-0067">ATP-binding</keyword>
<dbReference type="EMBL" id="BAEN01000035">
    <property type="protein sequence ID" value="GAC14174.1"/>
    <property type="molecule type" value="Genomic_DNA"/>
</dbReference>
<comment type="similarity">
    <text evidence="4">Belongs to the Cob(I)alamin adenosyltransferase family.</text>
</comment>
<dbReference type="PANTHER" id="PTHR12213">
    <property type="entry name" value="CORRINOID ADENOSYLTRANSFERASE"/>
    <property type="match status" value="1"/>
</dbReference>
<feature type="domain" description="Cobalamin adenosyltransferase-like" evidence="5">
    <location>
        <begin position="3"/>
        <end position="163"/>
    </location>
</feature>
<keyword evidence="4" id="KW-0169">Cobalamin biosynthesis</keyword>
<evidence type="ECO:0000313" key="7">
    <source>
        <dbReference type="Proteomes" id="UP000006334"/>
    </source>
</evidence>
<dbReference type="Proteomes" id="UP000006334">
    <property type="component" value="Unassembled WGS sequence"/>
</dbReference>
<organism evidence="6 7">
    <name type="scientific">Aliiglaciecola lipolytica E3</name>
    <dbReference type="NCBI Taxonomy" id="1127673"/>
    <lineage>
        <taxon>Bacteria</taxon>
        <taxon>Pseudomonadati</taxon>
        <taxon>Pseudomonadota</taxon>
        <taxon>Gammaproteobacteria</taxon>
        <taxon>Alteromonadales</taxon>
        <taxon>Alteromonadaceae</taxon>
        <taxon>Aliiglaciecola</taxon>
    </lineage>
</organism>
<comment type="pathway">
    <text evidence="4">Cofactor biosynthesis; adenosylcobalamin biosynthesis; adenosylcobalamin from cob(II)yrinate a,c-diamide: step 2/7.</text>
</comment>
<name>K6X0G8_9ALTE</name>
<dbReference type="RefSeq" id="WP_008843990.1">
    <property type="nucleotide sequence ID" value="NZ_BAEN01000035.1"/>
</dbReference>
<dbReference type="InterPro" id="IPR016030">
    <property type="entry name" value="CblAdoTrfase-like"/>
</dbReference>
<dbReference type="InterPro" id="IPR029499">
    <property type="entry name" value="PduO-typ"/>
</dbReference>
<keyword evidence="1 4" id="KW-0808">Transferase</keyword>
<dbReference type="PANTHER" id="PTHR12213:SF0">
    <property type="entry name" value="CORRINOID ADENOSYLTRANSFERASE MMAB"/>
    <property type="match status" value="1"/>
</dbReference>
<dbReference type="NCBIfam" id="TIGR00636">
    <property type="entry name" value="PduO_Nterm"/>
    <property type="match status" value="1"/>
</dbReference>
<dbReference type="STRING" id="1127673.GLIP_1540"/>
<evidence type="ECO:0000256" key="4">
    <source>
        <dbReference type="RuleBase" id="RU366026"/>
    </source>
</evidence>
<evidence type="ECO:0000259" key="5">
    <source>
        <dbReference type="Pfam" id="PF01923"/>
    </source>
</evidence>
<dbReference type="Pfam" id="PF01923">
    <property type="entry name" value="Cob_adeno_trans"/>
    <property type="match status" value="1"/>
</dbReference>
<evidence type="ECO:0000313" key="6">
    <source>
        <dbReference type="EMBL" id="GAC14174.1"/>
    </source>
</evidence>
<dbReference type="AlphaFoldDB" id="K6X0G8"/>
<keyword evidence="7" id="KW-1185">Reference proteome</keyword>
<evidence type="ECO:0000256" key="2">
    <source>
        <dbReference type="ARBA" id="ARBA00022741"/>
    </source>
</evidence>
<dbReference type="EC" id="2.5.1.17" evidence="4"/>
<dbReference type="GO" id="GO:0008817">
    <property type="term" value="F:corrinoid adenosyltransferase activity"/>
    <property type="evidence" value="ECO:0007669"/>
    <property type="project" value="UniProtKB-UniRule"/>
</dbReference>
<gene>
    <name evidence="6" type="ORF">GLIP_1540</name>
</gene>
<dbReference type="GO" id="GO:0005524">
    <property type="term" value="F:ATP binding"/>
    <property type="evidence" value="ECO:0007669"/>
    <property type="project" value="UniProtKB-UniRule"/>
</dbReference>
<comment type="catalytic activity">
    <reaction evidence="4">
        <text>2 cob(II)yrinate a,c diamide + reduced [electron-transfer flavoprotein] + 2 ATP = 2 adenosylcob(III)yrinate a,c-diamide + 2 triphosphate + oxidized [electron-transfer flavoprotein] + 3 H(+)</text>
        <dbReference type="Rhea" id="RHEA:11528"/>
        <dbReference type="Rhea" id="RHEA-COMP:10685"/>
        <dbReference type="Rhea" id="RHEA-COMP:10686"/>
        <dbReference type="ChEBI" id="CHEBI:15378"/>
        <dbReference type="ChEBI" id="CHEBI:18036"/>
        <dbReference type="ChEBI" id="CHEBI:30616"/>
        <dbReference type="ChEBI" id="CHEBI:57692"/>
        <dbReference type="ChEBI" id="CHEBI:58307"/>
        <dbReference type="ChEBI" id="CHEBI:58503"/>
        <dbReference type="ChEBI" id="CHEBI:58537"/>
        <dbReference type="EC" id="2.5.1.17"/>
    </reaction>
</comment>
<evidence type="ECO:0000256" key="1">
    <source>
        <dbReference type="ARBA" id="ARBA00022679"/>
    </source>
</evidence>
<dbReference type="eggNOG" id="COG2096">
    <property type="taxonomic scope" value="Bacteria"/>
</dbReference>
<reference evidence="6 7" key="1">
    <citation type="journal article" date="2017" name="Antonie Van Leeuwenhoek">
        <title>Rhizobium rhizosphaerae sp. nov., a novel species isolated from rice rhizosphere.</title>
        <authorList>
            <person name="Zhao J.J."/>
            <person name="Zhang J."/>
            <person name="Zhang R.J."/>
            <person name="Zhang C.W."/>
            <person name="Yin H.Q."/>
            <person name="Zhang X.X."/>
        </authorList>
    </citation>
    <scope>NUCLEOTIDE SEQUENCE [LARGE SCALE GENOMIC DNA]</scope>
    <source>
        <strain evidence="6 7">E3</strain>
    </source>
</reference>
<evidence type="ECO:0000256" key="3">
    <source>
        <dbReference type="ARBA" id="ARBA00022840"/>
    </source>
</evidence>
<proteinExistence type="inferred from homology"/>
<comment type="caution">
    <text evidence="6">The sequence shown here is derived from an EMBL/GenBank/DDBJ whole genome shotgun (WGS) entry which is preliminary data.</text>
</comment>
<dbReference type="GO" id="GO:0009236">
    <property type="term" value="P:cobalamin biosynthetic process"/>
    <property type="evidence" value="ECO:0007669"/>
    <property type="project" value="UniProtKB-UniRule"/>
</dbReference>
<accession>K6X0G8</accession>